<protein>
    <submittedName>
        <fullName evidence="2">Uncharacterized protein</fullName>
    </submittedName>
</protein>
<dbReference type="AlphaFoldDB" id="A0A161Z0A9"/>
<dbReference type="Proteomes" id="UP000076661">
    <property type="component" value="Unassembled WGS sequence"/>
</dbReference>
<evidence type="ECO:0000313" key="2">
    <source>
        <dbReference type="EMBL" id="KZN69170.1"/>
    </source>
</evidence>
<name>A0A161Z0A9_9GAMM</name>
<organism evidence="2 3">
    <name type="scientific">Pseudoalteromonas luteoviolacea S4060-1</name>
    <dbReference type="NCBI Taxonomy" id="1365257"/>
    <lineage>
        <taxon>Bacteria</taxon>
        <taxon>Pseudomonadati</taxon>
        <taxon>Pseudomonadota</taxon>
        <taxon>Gammaproteobacteria</taxon>
        <taxon>Alteromonadales</taxon>
        <taxon>Pseudoalteromonadaceae</taxon>
        <taxon>Pseudoalteromonas</taxon>
    </lineage>
</organism>
<dbReference type="EMBL" id="AUXX01000005">
    <property type="protein sequence ID" value="KZN69170.1"/>
    <property type="molecule type" value="Genomic_DNA"/>
</dbReference>
<sequence length="56" mass="6153">MKLQFNKKSVKSLSKNSNMLNQDKTRQIAGGYSAYGCGPISDPDYSCPRSVNGYTC</sequence>
<feature type="region of interest" description="Disordered" evidence="1">
    <location>
        <begin position="1"/>
        <end position="22"/>
    </location>
</feature>
<reference evidence="2 3" key="1">
    <citation type="submission" date="2013-07" db="EMBL/GenBank/DDBJ databases">
        <title>Comparative Genomic and Metabolomic Analysis of Twelve Strains of Pseudoalteromonas luteoviolacea.</title>
        <authorList>
            <person name="Vynne N.G."/>
            <person name="Mansson M."/>
            <person name="Gram L."/>
        </authorList>
    </citation>
    <scope>NUCLEOTIDE SEQUENCE [LARGE SCALE GENOMIC DNA]</scope>
    <source>
        <strain evidence="2 3">S4060-1</strain>
    </source>
</reference>
<gene>
    <name evidence="2" type="ORF">N478_11095</name>
</gene>
<proteinExistence type="predicted"/>
<dbReference type="RefSeq" id="WP_155732753.1">
    <property type="nucleotide sequence ID" value="NZ_AUXX01000005.1"/>
</dbReference>
<comment type="caution">
    <text evidence="2">The sequence shown here is derived from an EMBL/GenBank/DDBJ whole genome shotgun (WGS) entry which is preliminary data.</text>
</comment>
<accession>A0A161Z0A9</accession>
<dbReference type="PATRIC" id="fig|1365257.3.peg.612"/>
<evidence type="ECO:0000256" key="1">
    <source>
        <dbReference type="SAM" id="MobiDB-lite"/>
    </source>
</evidence>
<feature type="compositionally biased region" description="Low complexity" evidence="1">
    <location>
        <begin position="11"/>
        <end position="21"/>
    </location>
</feature>
<evidence type="ECO:0000313" key="3">
    <source>
        <dbReference type="Proteomes" id="UP000076661"/>
    </source>
</evidence>